<dbReference type="InterPro" id="IPR032738">
    <property type="entry name" value="Tbc1d30_C"/>
</dbReference>
<protein>
    <recommendedName>
        <fullName evidence="1">TBC1 domain family member 30</fullName>
    </recommendedName>
</protein>
<proteinExistence type="predicted"/>
<dbReference type="Pfam" id="PF15733">
    <property type="entry name" value="DUF4682"/>
    <property type="match status" value="1"/>
</dbReference>
<reference evidence="4 5" key="1">
    <citation type="submission" date="2020-08" db="EMBL/GenBank/DDBJ databases">
        <authorList>
            <person name="Hejnol A."/>
        </authorList>
    </citation>
    <scope>NUCLEOTIDE SEQUENCE [LARGE SCALE GENOMIC DNA]</scope>
</reference>
<dbReference type="InterPro" id="IPR000195">
    <property type="entry name" value="Rab-GAP-TBC_dom"/>
</dbReference>
<accession>A0A7I8WCV3</accession>
<keyword evidence="5" id="KW-1185">Reference proteome</keyword>
<gene>
    <name evidence="4" type="ORF">DGYR_LOCUS13236</name>
</gene>
<feature type="region of interest" description="Disordered" evidence="2">
    <location>
        <begin position="651"/>
        <end position="723"/>
    </location>
</feature>
<evidence type="ECO:0000313" key="5">
    <source>
        <dbReference type="Proteomes" id="UP000549394"/>
    </source>
</evidence>
<evidence type="ECO:0000313" key="4">
    <source>
        <dbReference type="EMBL" id="CAD5125942.1"/>
    </source>
</evidence>
<feature type="compositionally biased region" description="Polar residues" evidence="2">
    <location>
        <begin position="706"/>
        <end position="723"/>
    </location>
</feature>
<dbReference type="OrthoDB" id="289721at2759"/>
<sequence>MTSMETDHTNSSSDEDIFIKTARFGEKRERFERNPSIVDNLLIDIYERWHGSRTDSVDSDTFTECSSTDATSLGGHYLDDPRLTGKDKICRIQLLNKETQQLRQIIENLKEGVNTTSIRLIRHLKVRDKYRAKIKRNCDLVTACLHAISQKRRIDTQLKFTLEPIPGSDDTFPQWLDAMRGVCRLPCGIPAEFRKKVWLALADKHLAELKLDWDKTKKFAFNERSNPDDNKLGVQIVKDLHRTGCSGFSGQDNDHERAMLKRVLLAYARWNKRVGYCQGFNVLAALILEVVERKEDDALKSAVSPSVPKHIMIYVIDAVLPESYFDNNLRALSVDMAVFRDLIRMQLPQLSKHLDTLQARARDESGGTVYEPPLTNVFTMQWFLTMFATCLPKETALRVWDCIVLYGSEILLRTGTALWGKLQNRILGIQSADEFYTAMGSITTDTLNGLIVDADDLVKAIFDQGPLPLPQLGELREKYTFNITPFTALATGKKKGKNARHSDDEEIDEEDIAEQIGCFSGMFPVSHGQVLAKHRPLNDAQADVSKASPGAFAVEKLPQHQANIVMERTTLDVTLLQKQYKKFAERQKQANVIMMEAASASLASKGRTKAQKVLNVESPIAMNHLLIGHKSSAIRNKNKAVAIAPKIAEFKSTLPQPKRRNSSSTSEKSKNPNSPTKVEISRQNSADPEEYVTKLTYETAKKSHTSADNSKSQKSNFSPFQSKINNRVAKNGIKLGLYSPDFMYVIDDHHKDVQNGDGVKNITRAQINACLNRQYQAGLKGQKCASPI</sequence>
<comment type="caution">
    <text evidence="4">The sequence shown here is derived from an EMBL/GenBank/DDBJ whole genome shotgun (WGS) entry which is preliminary data.</text>
</comment>
<dbReference type="Pfam" id="PF00566">
    <property type="entry name" value="RabGAP-TBC"/>
    <property type="match status" value="1"/>
</dbReference>
<dbReference type="SUPFAM" id="SSF47923">
    <property type="entry name" value="Ypt/Rab-GAP domain of gyp1p"/>
    <property type="match status" value="2"/>
</dbReference>
<dbReference type="EMBL" id="CAJFCJ010000030">
    <property type="protein sequence ID" value="CAD5125942.1"/>
    <property type="molecule type" value="Genomic_DNA"/>
</dbReference>
<dbReference type="AlphaFoldDB" id="A0A7I8WCV3"/>
<organism evidence="4 5">
    <name type="scientific">Dimorphilus gyrociliatus</name>
    <dbReference type="NCBI Taxonomy" id="2664684"/>
    <lineage>
        <taxon>Eukaryota</taxon>
        <taxon>Metazoa</taxon>
        <taxon>Spiralia</taxon>
        <taxon>Lophotrochozoa</taxon>
        <taxon>Annelida</taxon>
        <taxon>Polychaeta</taxon>
        <taxon>Polychaeta incertae sedis</taxon>
        <taxon>Dinophilidae</taxon>
        <taxon>Dimorphilus</taxon>
    </lineage>
</organism>
<dbReference type="Gene3D" id="1.10.8.270">
    <property type="entry name" value="putative rabgap domain of human tbc1 domain family member 14 like domains"/>
    <property type="match status" value="1"/>
</dbReference>
<dbReference type="FunFam" id="1.10.472.80:FF:000011">
    <property type="entry name" value="TBC1 domain family member 30"/>
    <property type="match status" value="1"/>
</dbReference>
<dbReference type="GO" id="GO:0005783">
    <property type="term" value="C:endoplasmic reticulum"/>
    <property type="evidence" value="ECO:0007669"/>
    <property type="project" value="TreeGrafter"/>
</dbReference>
<dbReference type="InterPro" id="IPR035969">
    <property type="entry name" value="Rab-GAP_TBC_sf"/>
</dbReference>
<evidence type="ECO:0000256" key="2">
    <source>
        <dbReference type="SAM" id="MobiDB-lite"/>
    </source>
</evidence>
<dbReference type="PANTHER" id="PTHR13399">
    <property type="entry name" value="TRANSLOCON-ASSOCIATED PROTEIN TRAP , GAMMA SUBUNIT"/>
    <property type="match status" value="1"/>
</dbReference>
<dbReference type="Gene3D" id="1.10.472.80">
    <property type="entry name" value="Ypt/Rab-GAP domain of gyp1p, domain 3"/>
    <property type="match status" value="1"/>
</dbReference>
<dbReference type="PROSITE" id="PS50086">
    <property type="entry name" value="TBC_RABGAP"/>
    <property type="match status" value="1"/>
</dbReference>
<feature type="domain" description="Rab-GAP TBC" evidence="3">
    <location>
        <begin position="188"/>
        <end position="407"/>
    </location>
</feature>
<evidence type="ECO:0000256" key="1">
    <source>
        <dbReference type="ARBA" id="ARBA00067508"/>
    </source>
</evidence>
<name>A0A7I8WCV3_9ANNE</name>
<evidence type="ECO:0000259" key="3">
    <source>
        <dbReference type="PROSITE" id="PS50086"/>
    </source>
</evidence>
<dbReference type="SMART" id="SM00164">
    <property type="entry name" value="TBC"/>
    <property type="match status" value="1"/>
</dbReference>
<dbReference type="FunFam" id="1.10.8.270:FF:000009">
    <property type="entry name" value="TBC1 domain family member 30"/>
    <property type="match status" value="1"/>
</dbReference>
<dbReference type="PANTHER" id="PTHR13399:SF4">
    <property type="entry name" value="TBC1 DOMAIN FAMILY MEMBER 30"/>
    <property type="match status" value="1"/>
</dbReference>
<feature type="compositionally biased region" description="Polar residues" evidence="2">
    <location>
        <begin position="662"/>
        <end position="686"/>
    </location>
</feature>
<dbReference type="Proteomes" id="UP000549394">
    <property type="component" value="Unassembled WGS sequence"/>
</dbReference>